<dbReference type="InterPro" id="IPR013762">
    <property type="entry name" value="Integrase-like_cat_sf"/>
</dbReference>
<dbReference type="RefSeq" id="WP_062687479.1">
    <property type="nucleotide sequence ID" value="NZ_KQ758769.1"/>
</dbReference>
<dbReference type="GO" id="GO:0015074">
    <property type="term" value="P:DNA integration"/>
    <property type="evidence" value="ECO:0007669"/>
    <property type="project" value="InterPro"/>
</dbReference>
<dbReference type="InterPro" id="IPR029464">
    <property type="entry name" value="HSDR_N"/>
</dbReference>
<dbReference type="AlphaFoldDB" id="A0A0V8J3S7"/>
<evidence type="ECO:0000313" key="5">
    <source>
        <dbReference type="Proteomes" id="UP000053681"/>
    </source>
</evidence>
<accession>A0A0V8J3S7</accession>
<dbReference type="EMBL" id="LNQP01000155">
    <property type="protein sequence ID" value="KSU81665.1"/>
    <property type="molecule type" value="Genomic_DNA"/>
</dbReference>
<name>A0A0V8J3S7_9BACI</name>
<evidence type="ECO:0000256" key="1">
    <source>
        <dbReference type="ARBA" id="ARBA00023172"/>
    </source>
</evidence>
<protein>
    <submittedName>
        <fullName evidence="4">Uncharacterized protein</fullName>
    </submittedName>
</protein>
<feature type="domain" description="Tyr recombinase" evidence="2">
    <location>
        <begin position="276"/>
        <end position="368"/>
    </location>
</feature>
<gene>
    <name evidence="4" type="ORF">AS180_21295</name>
</gene>
<dbReference type="Pfam" id="PF00589">
    <property type="entry name" value="Phage_integrase"/>
    <property type="match status" value="1"/>
</dbReference>
<evidence type="ECO:0000259" key="3">
    <source>
        <dbReference type="Pfam" id="PF13588"/>
    </source>
</evidence>
<reference evidence="4 5" key="1">
    <citation type="submission" date="2015-11" db="EMBL/GenBank/DDBJ databases">
        <title>Bacillus caseinolyticus sp nov.</title>
        <authorList>
            <person name="Dastager S.G."/>
            <person name="Mawlankar R."/>
        </authorList>
    </citation>
    <scope>NUCLEOTIDE SEQUENCE [LARGE SCALE GENOMIC DNA]</scope>
    <source>
        <strain evidence="4 5">SGD-V-76</strain>
    </source>
</reference>
<dbReference type="Proteomes" id="UP000053681">
    <property type="component" value="Unassembled WGS sequence"/>
</dbReference>
<keyword evidence="5" id="KW-1185">Reference proteome</keyword>
<evidence type="ECO:0000313" key="4">
    <source>
        <dbReference type="EMBL" id="KSU81665.1"/>
    </source>
</evidence>
<keyword evidence="1" id="KW-0233">DNA recombination</keyword>
<organism evidence="4 5">
    <name type="scientific">Priestia veravalensis</name>
    <dbReference type="NCBI Taxonomy" id="1414648"/>
    <lineage>
        <taxon>Bacteria</taxon>
        <taxon>Bacillati</taxon>
        <taxon>Bacillota</taxon>
        <taxon>Bacilli</taxon>
        <taxon>Bacillales</taxon>
        <taxon>Bacillaceae</taxon>
        <taxon>Priestia</taxon>
    </lineage>
</organism>
<dbReference type="Pfam" id="PF13588">
    <property type="entry name" value="HSDR_N_2"/>
    <property type="match status" value="1"/>
</dbReference>
<dbReference type="InterPro" id="IPR011010">
    <property type="entry name" value="DNA_brk_join_enz"/>
</dbReference>
<dbReference type="GO" id="GO:0003677">
    <property type="term" value="F:DNA binding"/>
    <property type="evidence" value="ECO:0007669"/>
    <property type="project" value="InterPro"/>
</dbReference>
<proteinExistence type="predicted"/>
<feature type="domain" description="Type I restriction enzyme R protein N-terminal" evidence="3">
    <location>
        <begin position="23"/>
        <end position="112"/>
    </location>
</feature>
<comment type="caution">
    <text evidence="4">The sequence shown here is derived from an EMBL/GenBank/DDBJ whole genome shotgun (WGS) entry which is preliminary data.</text>
</comment>
<sequence>MQKIEWDLEFIKEMYQKYEGTNEANIQQNVVVNLLKMLGYDSSDFSYEHSKQFKDGRSDIAVKVKKDSYLYVEVKESNNKLDGRAHSQLIKYIDGSHEWGLLTNGRKYILINEKIKGIALDKVVFNIDIFNKKDTELIKYLRRENLFDVPITNYFKEIAQFKAIKYPNGGSSWNNYKSTLYNFFKYYSANLKRYRELSLIRVEEFEDFLQHEMEMKNNKNSGRKIVSIDTFDNKYSHIRSFFHTLNIKSNGFDEEKVQLIRRMNLKEEIVESNELLTEENIELILNFYSNRRDAIRNKALILLCLSFGLERSTILSLTINSIKKNKLIIGNRELVIPKKLQEILEVLKEQHKLNKVKDDCLFYTKYNNDYKVSPKYKK</sequence>
<dbReference type="InterPro" id="IPR002104">
    <property type="entry name" value="Integrase_catalytic"/>
</dbReference>
<dbReference type="SUPFAM" id="SSF56349">
    <property type="entry name" value="DNA breaking-rejoining enzymes"/>
    <property type="match status" value="1"/>
</dbReference>
<evidence type="ECO:0000259" key="2">
    <source>
        <dbReference type="Pfam" id="PF00589"/>
    </source>
</evidence>
<dbReference type="Gene3D" id="1.10.443.10">
    <property type="entry name" value="Intergrase catalytic core"/>
    <property type="match status" value="1"/>
</dbReference>
<dbReference type="GO" id="GO:0006310">
    <property type="term" value="P:DNA recombination"/>
    <property type="evidence" value="ECO:0007669"/>
    <property type="project" value="UniProtKB-KW"/>
</dbReference>